<dbReference type="Proteomes" id="UP001234297">
    <property type="component" value="Chromosome 3"/>
</dbReference>
<comment type="caution">
    <text evidence="1">The sequence shown here is derived from an EMBL/GenBank/DDBJ whole genome shotgun (WGS) entry which is preliminary data.</text>
</comment>
<reference evidence="1 2" key="1">
    <citation type="journal article" date="2022" name="Hortic Res">
        <title>A haplotype resolved chromosomal level avocado genome allows analysis of novel avocado genes.</title>
        <authorList>
            <person name="Nath O."/>
            <person name="Fletcher S.J."/>
            <person name="Hayward A."/>
            <person name="Shaw L.M."/>
            <person name="Masouleh A.K."/>
            <person name="Furtado A."/>
            <person name="Henry R.J."/>
            <person name="Mitter N."/>
        </authorList>
    </citation>
    <scope>NUCLEOTIDE SEQUENCE [LARGE SCALE GENOMIC DNA]</scope>
    <source>
        <strain evidence="2">cv. Hass</strain>
    </source>
</reference>
<organism evidence="1 2">
    <name type="scientific">Persea americana</name>
    <name type="common">Avocado</name>
    <dbReference type="NCBI Taxonomy" id="3435"/>
    <lineage>
        <taxon>Eukaryota</taxon>
        <taxon>Viridiplantae</taxon>
        <taxon>Streptophyta</taxon>
        <taxon>Embryophyta</taxon>
        <taxon>Tracheophyta</taxon>
        <taxon>Spermatophyta</taxon>
        <taxon>Magnoliopsida</taxon>
        <taxon>Magnoliidae</taxon>
        <taxon>Laurales</taxon>
        <taxon>Lauraceae</taxon>
        <taxon>Persea</taxon>
    </lineage>
</organism>
<evidence type="ECO:0000313" key="1">
    <source>
        <dbReference type="EMBL" id="KAJ8636955.1"/>
    </source>
</evidence>
<gene>
    <name evidence="1" type="ORF">MRB53_011222</name>
</gene>
<proteinExistence type="predicted"/>
<protein>
    <submittedName>
        <fullName evidence="1">Uncharacterized protein</fullName>
    </submittedName>
</protein>
<keyword evidence="2" id="KW-1185">Reference proteome</keyword>
<name>A0ACC2LU93_PERAE</name>
<dbReference type="EMBL" id="CM056811">
    <property type="protein sequence ID" value="KAJ8636955.1"/>
    <property type="molecule type" value="Genomic_DNA"/>
</dbReference>
<evidence type="ECO:0000313" key="2">
    <source>
        <dbReference type="Proteomes" id="UP001234297"/>
    </source>
</evidence>
<accession>A0ACC2LU93</accession>
<sequence length="194" mass="22542">MHDPWMELQVLTVKQIETVEQMRTTRTRTACIMYWSYDLSYIETGISAKVLQNTSIWSQQMNSLRFFPDQNKVCYVVFISTGFKCLIRAGFYNGNYDAQIRPPTFDLQIDGNKWATIVTSLQQQPIFKEVIIMPLRNKTSICVARMRDGEIPFISSLEVIELPMILYRWMDPTYAMIKECSVDGILAQNKQLGE</sequence>